<keyword evidence="1" id="KW-0670">Pyruvate</keyword>
<keyword evidence="2" id="KW-1185">Reference proteome</keyword>
<evidence type="ECO:0000313" key="1">
    <source>
        <dbReference type="EMBL" id="MBB6520639.1"/>
    </source>
</evidence>
<organism evidence="1 2">
    <name type="scientific">Pseudoteredinibacter isoporae</name>
    <dbReference type="NCBI Taxonomy" id="570281"/>
    <lineage>
        <taxon>Bacteria</taxon>
        <taxon>Pseudomonadati</taxon>
        <taxon>Pseudomonadota</taxon>
        <taxon>Gammaproteobacteria</taxon>
        <taxon>Cellvibrionales</taxon>
        <taxon>Cellvibrionaceae</taxon>
        <taxon>Pseudoteredinibacter</taxon>
    </lineage>
</organism>
<dbReference type="Gene3D" id="3.30.429.10">
    <property type="entry name" value="Macrophage Migration Inhibitory Factor"/>
    <property type="match status" value="1"/>
</dbReference>
<proteinExistence type="predicted"/>
<dbReference type="EMBL" id="JACHHT010000001">
    <property type="protein sequence ID" value="MBB6520639.1"/>
    <property type="molecule type" value="Genomic_DNA"/>
</dbReference>
<gene>
    <name evidence="1" type="ORF">HNR48_000917</name>
</gene>
<dbReference type="Proteomes" id="UP000528457">
    <property type="component" value="Unassembled WGS sequence"/>
</dbReference>
<comment type="caution">
    <text evidence="1">The sequence shown here is derived from an EMBL/GenBank/DDBJ whole genome shotgun (WGS) entry which is preliminary data.</text>
</comment>
<dbReference type="SUPFAM" id="SSF55331">
    <property type="entry name" value="Tautomerase/MIF"/>
    <property type="match status" value="1"/>
</dbReference>
<dbReference type="InterPro" id="IPR014347">
    <property type="entry name" value="Tautomerase/MIF_sf"/>
</dbReference>
<accession>A0A7X0MW79</accession>
<protein>
    <submittedName>
        <fullName evidence="1">Phenylpyruvate tautomerase PptA (4-oxalocrotonate tautomerase family)</fullName>
    </submittedName>
</protein>
<name>A0A7X0MW79_9GAMM</name>
<dbReference type="InParanoid" id="A0A7X0MW79"/>
<reference evidence="1 2" key="1">
    <citation type="submission" date="2020-08" db="EMBL/GenBank/DDBJ databases">
        <title>Genomic Encyclopedia of Type Strains, Phase IV (KMG-IV): sequencing the most valuable type-strain genomes for metagenomic binning, comparative biology and taxonomic classification.</title>
        <authorList>
            <person name="Goeker M."/>
        </authorList>
    </citation>
    <scope>NUCLEOTIDE SEQUENCE [LARGE SCALE GENOMIC DNA]</scope>
    <source>
        <strain evidence="1 2">DSM 22368</strain>
    </source>
</reference>
<evidence type="ECO:0000313" key="2">
    <source>
        <dbReference type="Proteomes" id="UP000528457"/>
    </source>
</evidence>
<sequence length="128" mass="14088">MPLYTISTRGELSAEAKAKAAMMITDVHCAHTGAPRTFVQVVFSEHLPLQDDMDLHVLASARAGRTQQLNDTIEQDIVQGMEHISSIPSLKIGYELFPVPASWVMEGGVILPEPGEEAEWLEKHQHSA</sequence>
<dbReference type="AlphaFoldDB" id="A0A7X0MW79"/>
<dbReference type="RefSeq" id="WP_166850657.1">
    <property type="nucleotide sequence ID" value="NZ_JAAONY010000001.1"/>
</dbReference>